<reference evidence="2" key="2">
    <citation type="submission" date="2015-01" db="EMBL/GenBank/DDBJ databases">
        <title>Evolutionary Origins and Diversification of the Mycorrhizal Mutualists.</title>
        <authorList>
            <consortium name="DOE Joint Genome Institute"/>
            <consortium name="Mycorrhizal Genomics Consortium"/>
            <person name="Kohler A."/>
            <person name="Kuo A."/>
            <person name="Nagy L.G."/>
            <person name="Floudas D."/>
            <person name="Copeland A."/>
            <person name="Barry K.W."/>
            <person name="Cichocki N."/>
            <person name="Veneault-Fourrey C."/>
            <person name="LaButti K."/>
            <person name="Lindquist E.A."/>
            <person name="Lipzen A."/>
            <person name="Lundell T."/>
            <person name="Morin E."/>
            <person name="Murat C."/>
            <person name="Riley R."/>
            <person name="Ohm R."/>
            <person name="Sun H."/>
            <person name="Tunlid A."/>
            <person name="Henrissat B."/>
            <person name="Grigoriev I.V."/>
            <person name="Hibbett D.S."/>
            <person name="Martin F."/>
        </authorList>
    </citation>
    <scope>NUCLEOTIDE SEQUENCE [LARGE SCALE GENOMIC DNA]</scope>
    <source>
        <strain evidence="2">Marx 270</strain>
    </source>
</reference>
<reference evidence="1 2" key="1">
    <citation type="submission" date="2014-04" db="EMBL/GenBank/DDBJ databases">
        <authorList>
            <consortium name="DOE Joint Genome Institute"/>
            <person name="Kuo A."/>
            <person name="Kohler A."/>
            <person name="Costa M.D."/>
            <person name="Nagy L.G."/>
            <person name="Floudas D."/>
            <person name="Copeland A."/>
            <person name="Barry K.W."/>
            <person name="Cichocki N."/>
            <person name="Veneault-Fourrey C."/>
            <person name="LaButti K."/>
            <person name="Lindquist E.A."/>
            <person name="Lipzen A."/>
            <person name="Lundell T."/>
            <person name="Morin E."/>
            <person name="Murat C."/>
            <person name="Sun H."/>
            <person name="Tunlid A."/>
            <person name="Henrissat B."/>
            <person name="Grigoriev I.V."/>
            <person name="Hibbett D.S."/>
            <person name="Martin F."/>
            <person name="Nordberg H.P."/>
            <person name="Cantor M.N."/>
            <person name="Hua S.X."/>
        </authorList>
    </citation>
    <scope>NUCLEOTIDE SEQUENCE [LARGE SCALE GENOMIC DNA]</scope>
    <source>
        <strain evidence="1 2">Marx 270</strain>
    </source>
</reference>
<accession>A0A0C3KSJ5</accession>
<evidence type="ECO:0000313" key="1">
    <source>
        <dbReference type="EMBL" id="KIO12487.1"/>
    </source>
</evidence>
<gene>
    <name evidence="1" type="ORF">M404DRAFT_993472</name>
</gene>
<proteinExistence type="predicted"/>
<organism evidence="1 2">
    <name type="scientific">Pisolithus tinctorius Marx 270</name>
    <dbReference type="NCBI Taxonomy" id="870435"/>
    <lineage>
        <taxon>Eukaryota</taxon>
        <taxon>Fungi</taxon>
        <taxon>Dikarya</taxon>
        <taxon>Basidiomycota</taxon>
        <taxon>Agaricomycotina</taxon>
        <taxon>Agaricomycetes</taxon>
        <taxon>Agaricomycetidae</taxon>
        <taxon>Boletales</taxon>
        <taxon>Sclerodermatineae</taxon>
        <taxon>Pisolithaceae</taxon>
        <taxon>Pisolithus</taxon>
    </lineage>
</organism>
<dbReference type="OrthoDB" id="2607904at2759"/>
<name>A0A0C3KSJ5_PISTI</name>
<dbReference type="AlphaFoldDB" id="A0A0C3KSJ5"/>
<dbReference type="Proteomes" id="UP000054217">
    <property type="component" value="Unassembled WGS sequence"/>
</dbReference>
<evidence type="ECO:0000313" key="2">
    <source>
        <dbReference type="Proteomes" id="UP000054217"/>
    </source>
</evidence>
<protein>
    <submittedName>
        <fullName evidence="1">Uncharacterized protein</fullName>
    </submittedName>
</protein>
<dbReference type="HOGENOM" id="CLU_079123_0_0_1"/>
<dbReference type="InParanoid" id="A0A0C3KSJ5"/>
<dbReference type="EMBL" id="KN831947">
    <property type="protein sequence ID" value="KIO12487.1"/>
    <property type="molecule type" value="Genomic_DNA"/>
</dbReference>
<sequence>MKSFSDFPDEILHDILAHVFWVDEDVFACPKPMSSLWAVSEATEDGSDTQETQHHDDVTRTAVPLVCKRWLNVSTPLLYETVFLRTRPQVVCLARTLLSDYTLGQNIRKLRVECGLGVPVNKILHFAPNIAQFVVELVWEKEEHTIGLGAGLQAINPSKIVLIQRSMPRYNRRISPLIAELCQYIPTWTKLTTLRYPYDRFPSLSSKDITTALQKIPHLRTLYVQCGYSIDTTLLVSLLGPQGDSITEIYSEAPLVDNEDSRMFLTLAEFSKLRQKVLFPVPGPWSVRPYRACAREDDKLNLIWTA</sequence>
<keyword evidence="2" id="KW-1185">Reference proteome</keyword>